<evidence type="ECO:0000313" key="1">
    <source>
        <dbReference type="EMBL" id="SEH06616.1"/>
    </source>
</evidence>
<dbReference type="Proteomes" id="UP000236724">
    <property type="component" value="Unassembled WGS sequence"/>
</dbReference>
<accession>A0A1H6FBU7</accession>
<name>A0A1H6FBU7_9GAMM</name>
<organism evidence="1 2">
    <name type="scientific">Candidatus Venteria ishoeyi</name>
    <dbReference type="NCBI Taxonomy" id="1899563"/>
    <lineage>
        <taxon>Bacteria</taxon>
        <taxon>Pseudomonadati</taxon>
        <taxon>Pseudomonadota</taxon>
        <taxon>Gammaproteobacteria</taxon>
        <taxon>Thiotrichales</taxon>
        <taxon>Thiotrichaceae</taxon>
        <taxon>Venteria</taxon>
    </lineage>
</organism>
<dbReference type="Pfam" id="PF04305">
    <property type="entry name" value="DUF455"/>
    <property type="match status" value="1"/>
</dbReference>
<dbReference type="OrthoDB" id="9778629at2"/>
<protein>
    <recommendedName>
        <fullName evidence="3">Ferritin-like domain-containing protein</fullName>
    </recommendedName>
</protein>
<reference evidence="1 2" key="1">
    <citation type="submission" date="2016-10" db="EMBL/GenBank/DDBJ databases">
        <authorList>
            <person name="de Groot N.N."/>
        </authorList>
    </citation>
    <scope>NUCLEOTIDE SEQUENCE [LARGE SCALE GENOMIC DNA]</scope>
    <source>
        <strain evidence="1">MBHS1</strain>
    </source>
</reference>
<dbReference type="PIRSF" id="PIRSF012318">
    <property type="entry name" value="UCP012318"/>
    <property type="match status" value="1"/>
</dbReference>
<evidence type="ECO:0008006" key="3">
    <source>
        <dbReference type="Google" id="ProtNLM"/>
    </source>
</evidence>
<dbReference type="EMBL" id="FMSV02000502">
    <property type="protein sequence ID" value="SEH06616.1"/>
    <property type="molecule type" value="Genomic_DNA"/>
</dbReference>
<dbReference type="AlphaFoldDB" id="A0A1H6FBU7"/>
<evidence type="ECO:0000313" key="2">
    <source>
        <dbReference type="Proteomes" id="UP000236724"/>
    </source>
</evidence>
<proteinExistence type="predicted"/>
<dbReference type="InterPro" id="IPR011197">
    <property type="entry name" value="UCP012318"/>
</dbReference>
<dbReference type="RefSeq" id="WP_103920373.1">
    <property type="nucleotide sequence ID" value="NZ_FMSV02000502.1"/>
</dbReference>
<sequence length="283" mass="31967">MSESLPDNLFDAAYACLMCKTLSAKLTQTQQTAQFYLQADKLAALDFKQQQSSAAQAVIEIPMPGRPLQPPLVAPRDLVKRGLGTPEGRAALIHAITHIEFNAINLAWDAVFRFRDMPWEYYADWIRIADEEVQHFQLLATHLQSLGYQYGDFPAHNGLWEMAVETADEVMVRMALVPRVLEARGLDVTPGIMKKLYNIGDLRAVEILEVILTEEIGHVAAGTRWFRYACERQNLPPEATFAKLLKTRMKSRIKPPFHEQARREAGFTETEMSLLMQTGSSFG</sequence>
<dbReference type="InterPro" id="IPR009078">
    <property type="entry name" value="Ferritin-like_SF"/>
</dbReference>
<gene>
    <name evidence="1" type="ORF">MBHS_02480</name>
</gene>
<dbReference type="CDD" id="cd00657">
    <property type="entry name" value="Ferritin_like"/>
    <property type="match status" value="1"/>
</dbReference>
<keyword evidence="2" id="KW-1185">Reference proteome</keyword>
<dbReference type="SUPFAM" id="SSF47240">
    <property type="entry name" value="Ferritin-like"/>
    <property type="match status" value="1"/>
</dbReference>
<dbReference type="PANTHER" id="PTHR42782">
    <property type="entry name" value="SI:CH73-314G15.3"/>
    <property type="match status" value="1"/>
</dbReference>
<dbReference type="PANTHER" id="PTHR42782:SF4">
    <property type="entry name" value="DUF455 DOMAIN-CONTAINING PROTEIN"/>
    <property type="match status" value="1"/>
</dbReference>
<dbReference type="InterPro" id="IPR007402">
    <property type="entry name" value="DUF455"/>
</dbReference>